<keyword evidence="4" id="KW-1185">Reference proteome</keyword>
<dbReference type="InterPro" id="IPR013762">
    <property type="entry name" value="Integrase-like_cat_sf"/>
</dbReference>
<dbReference type="AlphaFoldDB" id="A0A7X2NU58"/>
<dbReference type="RefSeq" id="WP_154505789.1">
    <property type="nucleotide sequence ID" value="NZ_VUMN01000035.1"/>
</dbReference>
<gene>
    <name evidence="3" type="ORF">FYJ51_11590</name>
</gene>
<dbReference type="PANTHER" id="PTHR30349">
    <property type="entry name" value="PHAGE INTEGRASE-RELATED"/>
    <property type="match status" value="1"/>
</dbReference>
<name>A0A7X2NU58_9FIRM</name>
<evidence type="ECO:0000256" key="1">
    <source>
        <dbReference type="ARBA" id="ARBA00023172"/>
    </source>
</evidence>
<protein>
    <submittedName>
        <fullName evidence="3">Tyrosine-type recombinase/integrase</fullName>
    </submittedName>
</protein>
<sequence>MKYEFKSILGPFMEGLIQEKRAIGYKYESEEKRFREMDGFFFRTGATEPALTKEMVILYTEKRPNETKQTRNGRIGAIRELARYMTRTGNEAYICPPLPAGSYAREYVPHIFTNQELAAIFQAADREGRENKCNQRYAVIFRILYSTGMRVNELMHIKFKDIDFEAGTFFIRQAKNNKDRMIPVHRIALDYLQDYLFKYRQSISGEEYVFTNDMGTSLSSNSVYTHFRRCLWKAGIHHGGRRKGPRVHDFRHTFCVHCLRNWVKEGQDINALMPYLCAYMGHSDTRCTEYYPRLTSELYPDIVAKCERYYEGAGNEE</sequence>
<dbReference type="InterPro" id="IPR002104">
    <property type="entry name" value="Integrase_catalytic"/>
</dbReference>
<evidence type="ECO:0000313" key="3">
    <source>
        <dbReference type="EMBL" id="MSS59535.1"/>
    </source>
</evidence>
<dbReference type="Pfam" id="PF00589">
    <property type="entry name" value="Phage_integrase"/>
    <property type="match status" value="1"/>
</dbReference>
<organism evidence="3 4">
    <name type="scientific">Stecheria intestinalis</name>
    <dbReference type="NCBI Taxonomy" id="2606630"/>
    <lineage>
        <taxon>Bacteria</taxon>
        <taxon>Bacillati</taxon>
        <taxon>Bacillota</taxon>
        <taxon>Erysipelotrichia</taxon>
        <taxon>Erysipelotrichales</taxon>
        <taxon>Erysipelotrichaceae</taxon>
        <taxon>Stecheria</taxon>
    </lineage>
</organism>
<feature type="domain" description="Tyr recombinase" evidence="2">
    <location>
        <begin position="107"/>
        <end position="304"/>
    </location>
</feature>
<dbReference type="Proteomes" id="UP000461880">
    <property type="component" value="Unassembled WGS sequence"/>
</dbReference>
<comment type="caution">
    <text evidence="3">The sequence shown here is derived from an EMBL/GenBank/DDBJ whole genome shotgun (WGS) entry which is preliminary data.</text>
</comment>
<proteinExistence type="predicted"/>
<evidence type="ECO:0000313" key="4">
    <source>
        <dbReference type="Proteomes" id="UP000461880"/>
    </source>
</evidence>
<dbReference type="SUPFAM" id="SSF56349">
    <property type="entry name" value="DNA breaking-rejoining enzymes"/>
    <property type="match status" value="1"/>
</dbReference>
<dbReference type="InterPro" id="IPR011010">
    <property type="entry name" value="DNA_brk_join_enz"/>
</dbReference>
<dbReference type="GO" id="GO:0003677">
    <property type="term" value="F:DNA binding"/>
    <property type="evidence" value="ECO:0007669"/>
    <property type="project" value="InterPro"/>
</dbReference>
<accession>A0A7X2NU58</accession>
<evidence type="ECO:0000259" key="2">
    <source>
        <dbReference type="PROSITE" id="PS51898"/>
    </source>
</evidence>
<dbReference type="EMBL" id="VUMN01000035">
    <property type="protein sequence ID" value="MSS59535.1"/>
    <property type="molecule type" value="Genomic_DNA"/>
</dbReference>
<keyword evidence="1" id="KW-0233">DNA recombination</keyword>
<reference evidence="3 4" key="1">
    <citation type="submission" date="2019-08" db="EMBL/GenBank/DDBJ databases">
        <title>In-depth cultivation of the pig gut microbiome towards novel bacterial diversity and tailored functional studies.</title>
        <authorList>
            <person name="Wylensek D."/>
            <person name="Hitch T.C.A."/>
            <person name="Clavel T."/>
        </authorList>
    </citation>
    <scope>NUCLEOTIDE SEQUENCE [LARGE SCALE GENOMIC DNA]</scope>
    <source>
        <strain evidence="3 4">Oil+RF-744-GAM-WT-6</strain>
    </source>
</reference>
<dbReference type="PROSITE" id="PS51898">
    <property type="entry name" value="TYR_RECOMBINASE"/>
    <property type="match status" value="1"/>
</dbReference>
<dbReference type="PANTHER" id="PTHR30349:SF64">
    <property type="entry name" value="PROPHAGE INTEGRASE INTD-RELATED"/>
    <property type="match status" value="1"/>
</dbReference>
<dbReference type="Gene3D" id="1.10.443.10">
    <property type="entry name" value="Intergrase catalytic core"/>
    <property type="match status" value="1"/>
</dbReference>
<dbReference type="GO" id="GO:0006310">
    <property type="term" value="P:DNA recombination"/>
    <property type="evidence" value="ECO:0007669"/>
    <property type="project" value="UniProtKB-KW"/>
</dbReference>
<dbReference type="InterPro" id="IPR050090">
    <property type="entry name" value="Tyrosine_recombinase_XerCD"/>
</dbReference>
<dbReference type="GO" id="GO:0015074">
    <property type="term" value="P:DNA integration"/>
    <property type="evidence" value="ECO:0007669"/>
    <property type="project" value="InterPro"/>
</dbReference>